<evidence type="ECO:0000313" key="2">
    <source>
        <dbReference type="Proteomes" id="UP000034050"/>
    </source>
</evidence>
<dbReference type="Proteomes" id="UP000034050">
    <property type="component" value="Unassembled WGS sequence"/>
</dbReference>
<evidence type="ECO:0000313" key="1">
    <source>
        <dbReference type="EMBL" id="KKS87230.1"/>
    </source>
</evidence>
<organism evidence="1 2">
    <name type="scientific">Candidatus Gottesmanbacteria bacterium GW2011_GWB1_43_11</name>
    <dbReference type="NCBI Taxonomy" id="1618446"/>
    <lineage>
        <taxon>Bacteria</taxon>
        <taxon>Candidatus Gottesmaniibacteriota</taxon>
    </lineage>
</organism>
<comment type="caution">
    <text evidence="1">The sequence shown here is derived from an EMBL/GenBank/DDBJ whole genome shotgun (WGS) entry which is preliminary data.</text>
</comment>
<dbReference type="AlphaFoldDB" id="A0A0G1CNB0"/>
<name>A0A0G1CNB0_9BACT</name>
<accession>A0A0G1CNB0</accession>
<dbReference type="STRING" id="1618446.UV61_C0003G0083"/>
<proteinExistence type="predicted"/>
<sequence>MAVLELEIYKNSPFVGRTTAEYLAYLNSLTQRKVGPLVTILSKIKNITNDIQGIQINIGGVDVANNIVFDRDGYLYIFHLPIMTMTTEEIPTYYNLREQILSTFRFVE</sequence>
<gene>
    <name evidence="1" type="ORF">UV61_C0003G0083</name>
</gene>
<reference evidence="1 2" key="1">
    <citation type="journal article" date="2015" name="Nature">
        <title>rRNA introns, odd ribosomes, and small enigmatic genomes across a large radiation of phyla.</title>
        <authorList>
            <person name="Brown C.T."/>
            <person name="Hug L.A."/>
            <person name="Thomas B.C."/>
            <person name="Sharon I."/>
            <person name="Castelle C.J."/>
            <person name="Singh A."/>
            <person name="Wilkins M.J."/>
            <person name="Williams K.H."/>
            <person name="Banfield J.F."/>
        </authorList>
    </citation>
    <scope>NUCLEOTIDE SEQUENCE [LARGE SCALE GENOMIC DNA]</scope>
</reference>
<dbReference type="EMBL" id="LCFD01000003">
    <property type="protein sequence ID" value="KKS87230.1"/>
    <property type="molecule type" value="Genomic_DNA"/>
</dbReference>
<protein>
    <submittedName>
        <fullName evidence="1">Uncharacterized protein</fullName>
    </submittedName>
</protein>